<protein>
    <recommendedName>
        <fullName evidence="6">ADAMTS cysteine-rich domain-containing protein</fullName>
    </recommendedName>
</protein>
<dbReference type="GO" id="GO:0046872">
    <property type="term" value="F:metal ion binding"/>
    <property type="evidence" value="ECO:0007669"/>
    <property type="project" value="UniProtKB-KW"/>
</dbReference>
<keyword evidence="2" id="KW-0378">Hydrolase</keyword>
<comment type="caution">
    <text evidence="7">The sequence shown here is derived from an EMBL/GenBank/DDBJ whole genome shotgun (WGS) entry which is preliminary data.</text>
</comment>
<dbReference type="Pfam" id="PF17771">
    <property type="entry name" value="ADAMTS_CR_2"/>
    <property type="match status" value="1"/>
</dbReference>
<keyword evidence="8" id="KW-1185">Reference proteome</keyword>
<sequence length="77" mass="8574">MKEILDTFYEQIVSNHSDPCIFFLQRDSRVCIKLHCYSTTGRCYAGQPAAEGSPCGQDRICRNGDCVASATSSPEFF</sequence>
<dbReference type="Gene3D" id="3.40.1620.60">
    <property type="match status" value="1"/>
</dbReference>
<dbReference type="OrthoDB" id="7695528at2759"/>
<organism evidence="7 8">
    <name type="scientific">Araneus ventricosus</name>
    <name type="common">Orbweaver spider</name>
    <name type="synonym">Epeira ventricosa</name>
    <dbReference type="NCBI Taxonomy" id="182803"/>
    <lineage>
        <taxon>Eukaryota</taxon>
        <taxon>Metazoa</taxon>
        <taxon>Ecdysozoa</taxon>
        <taxon>Arthropoda</taxon>
        <taxon>Chelicerata</taxon>
        <taxon>Arachnida</taxon>
        <taxon>Araneae</taxon>
        <taxon>Araneomorphae</taxon>
        <taxon>Entelegynae</taxon>
        <taxon>Araneoidea</taxon>
        <taxon>Araneidae</taxon>
        <taxon>Araneus</taxon>
    </lineage>
</organism>
<evidence type="ECO:0000256" key="4">
    <source>
        <dbReference type="ARBA" id="ARBA00023157"/>
    </source>
</evidence>
<dbReference type="InterPro" id="IPR041645">
    <property type="entry name" value="ADAMTS_CR_2"/>
</dbReference>
<feature type="domain" description="ADAMTS cysteine-rich" evidence="6">
    <location>
        <begin position="16"/>
        <end position="67"/>
    </location>
</feature>
<dbReference type="GO" id="GO:0016787">
    <property type="term" value="F:hydrolase activity"/>
    <property type="evidence" value="ECO:0007669"/>
    <property type="project" value="UniProtKB-KW"/>
</dbReference>
<evidence type="ECO:0000256" key="3">
    <source>
        <dbReference type="ARBA" id="ARBA00022833"/>
    </source>
</evidence>
<evidence type="ECO:0000256" key="1">
    <source>
        <dbReference type="ARBA" id="ARBA00022723"/>
    </source>
</evidence>
<reference evidence="7 8" key="1">
    <citation type="journal article" date="2019" name="Sci. Rep.">
        <title>Orb-weaving spider Araneus ventricosus genome elucidates the spidroin gene catalogue.</title>
        <authorList>
            <person name="Kono N."/>
            <person name="Nakamura H."/>
            <person name="Ohtoshi R."/>
            <person name="Moran D.A.P."/>
            <person name="Shinohara A."/>
            <person name="Yoshida Y."/>
            <person name="Fujiwara M."/>
            <person name="Mori M."/>
            <person name="Tomita M."/>
            <person name="Arakawa K."/>
        </authorList>
    </citation>
    <scope>NUCLEOTIDE SEQUENCE [LARGE SCALE GENOMIC DNA]</scope>
</reference>
<keyword evidence="3" id="KW-0862">Zinc</keyword>
<gene>
    <name evidence="7" type="ORF">AVEN_217400_1</name>
</gene>
<evidence type="ECO:0000313" key="7">
    <source>
        <dbReference type="EMBL" id="GBM70774.1"/>
    </source>
</evidence>
<dbReference type="Proteomes" id="UP000499080">
    <property type="component" value="Unassembled WGS sequence"/>
</dbReference>
<name>A0A4Y2HYZ4_ARAVE</name>
<proteinExistence type="predicted"/>
<evidence type="ECO:0000313" key="8">
    <source>
        <dbReference type="Proteomes" id="UP000499080"/>
    </source>
</evidence>
<evidence type="ECO:0000256" key="5">
    <source>
        <dbReference type="ARBA" id="ARBA00023180"/>
    </source>
</evidence>
<keyword evidence="5" id="KW-0325">Glycoprotein</keyword>
<dbReference type="EMBL" id="BGPR01002272">
    <property type="protein sequence ID" value="GBM70774.1"/>
    <property type="molecule type" value="Genomic_DNA"/>
</dbReference>
<evidence type="ECO:0000259" key="6">
    <source>
        <dbReference type="Pfam" id="PF17771"/>
    </source>
</evidence>
<keyword evidence="4" id="KW-1015">Disulfide bond</keyword>
<accession>A0A4Y2HYZ4</accession>
<dbReference type="AlphaFoldDB" id="A0A4Y2HYZ4"/>
<evidence type="ECO:0000256" key="2">
    <source>
        <dbReference type="ARBA" id="ARBA00022801"/>
    </source>
</evidence>
<keyword evidence="1" id="KW-0479">Metal-binding</keyword>